<keyword evidence="2" id="KW-1185">Reference proteome</keyword>
<dbReference type="PANTHER" id="PTHR45508">
    <property type="entry name" value="RHODANESE-LIKE DOMAIN-CONTAINING PROTEIN 9, CHLOROPLASTIC"/>
    <property type="match status" value="1"/>
</dbReference>
<dbReference type="EMBL" id="JBBWWR010000004">
    <property type="protein sequence ID" value="KAK8968246.1"/>
    <property type="molecule type" value="Genomic_DNA"/>
</dbReference>
<dbReference type="InterPro" id="IPR044615">
    <property type="entry name" value="STR9"/>
</dbReference>
<gene>
    <name evidence="1" type="ORF">KSP40_PGU018697</name>
</gene>
<comment type="caution">
    <text evidence="1">The sequence shown here is derived from an EMBL/GenBank/DDBJ whole genome shotgun (WGS) entry which is preliminary data.</text>
</comment>
<reference evidence="1 2" key="1">
    <citation type="journal article" date="2022" name="Nat. Plants">
        <title>Genomes of leafy and leafless Platanthera orchids illuminate the evolution of mycoheterotrophy.</title>
        <authorList>
            <person name="Li M.H."/>
            <person name="Liu K.W."/>
            <person name="Li Z."/>
            <person name="Lu H.C."/>
            <person name="Ye Q.L."/>
            <person name="Zhang D."/>
            <person name="Wang J.Y."/>
            <person name="Li Y.F."/>
            <person name="Zhong Z.M."/>
            <person name="Liu X."/>
            <person name="Yu X."/>
            <person name="Liu D.K."/>
            <person name="Tu X.D."/>
            <person name="Liu B."/>
            <person name="Hao Y."/>
            <person name="Liao X.Y."/>
            <person name="Jiang Y.T."/>
            <person name="Sun W.H."/>
            <person name="Chen J."/>
            <person name="Chen Y.Q."/>
            <person name="Ai Y."/>
            <person name="Zhai J.W."/>
            <person name="Wu S.S."/>
            <person name="Zhou Z."/>
            <person name="Hsiao Y.Y."/>
            <person name="Wu W.L."/>
            <person name="Chen Y.Y."/>
            <person name="Lin Y.F."/>
            <person name="Hsu J.L."/>
            <person name="Li C.Y."/>
            <person name="Wang Z.W."/>
            <person name="Zhao X."/>
            <person name="Zhong W.Y."/>
            <person name="Ma X.K."/>
            <person name="Ma L."/>
            <person name="Huang J."/>
            <person name="Chen G.Z."/>
            <person name="Huang M.Z."/>
            <person name="Huang L."/>
            <person name="Peng D.H."/>
            <person name="Luo Y.B."/>
            <person name="Zou S.Q."/>
            <person name="Chen S.P."/>
            <person name="Lan S."/>
            <person name="Tsai W.C."/>
            <person name="Van de Peer Y."/>
            <person name="Liu Z.J."/>
        </authorList>
    </citation>
    <scope>NUCLEOTIDE SEQUENCE [LARGE SCALE GENOMIC DNA]</scope>
    <source>
        <strain evidence="1">Lor288</strain>
    </source>
</reference>
<dbReference type="Proteomes" id="UP001412067">
    <property type="component" value="Unassembled WGS sequence"/>
</dbReference>
<dbReference type="PANTHER" id="PTHR45508:SF1">
    <property type="entry name" value="RHODANESE-LIKE DOMAIN-CONTAINING PROTEIN 9, CHLOROPLASTIC"/>
    <property type="match status" value="1"/>
</dbReference>
<accession>A0ABR2MWB7</accession>
<organism evidence="1 2">
    <name type="scientific">Platanthera guangdongensis</name>
    <dbReference type="NCBI Taxonomy" id="2320717"/>
    <lineage>
        <taxon>Eukaryota</taxon>
        <taxon>Viridiplantae</taxon>
        <taxon>Streptophyta</taxon>
        <taxon>Embryophyta</taxon>
        <taxon>Tracheophyta</taxon>
        <taxon>Spermatophyta</taxon>
        <taxon>Magnoliopsida</taxon>
        <taxon>Liliopsida</taxon>
        <taxon>Asparagales</taxon>
        <taxon>Orchidaceae</taxon>
        <taxon>Orchidoideae</taxon>
        <taxon>Orchideae</taxon>
        <taxon>Orchidinae</taxon>
        <taxon>Platanthera</taxon>
    </lineage>
</organism>
<name>A0ABR2MWB7_9ASPA</name>
<evidence type="ECO:0000313" key="2">
    <source>
        <dbReference type="Proteomes" id="UP001412067"/>
    </source>
</evidence>
<protein>
    <submittedName>
        <fullName evidence="1">Uncharacterized protein</fullName>
    </submittedName>
</protein>
<evidence type="ECO:0000313" key="1">
    <source>
        <dbReference type="EMBL" id="KAK8968246.1"/>
    </source>
</evidence>
<proteinExistence type="predicted"/>
<sequence>MERKQRGDEKGCTILDVRDHSQFNRIHIKLCSLVPLFIENNDNDPETIVKRTLQNNFGGLFFGRYGGRSFGKSCPVFAGLQFF</sequence>